<dbReference type="Proteomes" id="UP000681356">
    <property type="component" value="Unassembled WGS sequence"/>
</dbReference>
<evidence type="ECO:0000256" key="5">
    <source>
        <dbReference type="ARBA" id="ARBA00022737"/>
    </source>
</evidence>
<dbReference type="InterPro" id="IPR050557">
    <property type="entry name" value="RTX_toxin/Mannuronan_C5-epim"/>
</dbReference>
<comment type="caution">
    <text evidence="7">The sequence shown here is derived from an EMBL/GenBank/DDBJ whole genome shotgun (WGS) entry which is preliminary data.</text>
</comment>
<dbReference type="PRINTS" id="PR00313">
    <property type="entry name" value="CABNDNGRPT"/>
</dbReference>
<feature type="domain" description="Peptidase metallopeptidase" evidence="6">
    <location>
        <begin position="146"/>
        <end position="291"/>
    </location>
</feature>
<dbReference type="InterPro" id="IPR024079">
    <property type="entry name" value="MetalloPept_cat_dom_sf"/>
</dbReference>
<evidence type="ECO:0000256" key="1">
    <source>
        <dbReference type="ARBA" id="ARBA00001913"/>
    </source>
</evidence>
<keyword evidence="8" id="KW-1185">Reference proteome</keyword>
<reference evidence="7" key="1">
    <citation type="submission" date="2021-04" db="EMBL/GenBank/DDBJ databases">
        <authorList>
            <person name="Yoon J."/>
        </authorList>
    </citation>
    <scope>NUCLEOTIDE SEQUENCE</scope>
    <source>
        <strain evidence="7">KMU-90</strain>
    </source>
</reference>
<dbReference type="GO" id="GO:0008237">
    <property type="term" value="F:metallopeptidase activity"/>
    <property type="evidence" value="ECO:0007669"/>
    <property type="project" value="InterPro"/>
</dbReference>
<evidence type="ECO:0000256" key="2">
    <source>
        <dbReference type="ARBA" id="ARBA00004613"/>
    </source>
</evidence>
<dbReference type="InterPro" id="IPR013858">
    <property type="entry name" value="Peptidase_M10B_C"/>
</dbReference>
<accession>A0A8J8B7L0</accession>
<gene>
    <name evidence="7" type="ORF">KB874_06660</name>
</gene>
<evidence type="ECO:0000256" key="3">
    <source>
        <dbReference type="ARBA" id="ARBA00009490"/>
    </source>
</evidence>
<dbReference type="RefSeq" id="WP_212535766.1">
    <property type="nucleotide sequence ID" value="NZ_JAGTUU010000002.1"/>
</dbReference>
<dbReference type="PANTHER" id="PTHR38340:SF1">
    <property type="entry name" value="S-LAYER PROTEIN"/>
    <property type="match status" value="1"/>
</dbReference>
<dbReference type="EMBL" id="JAGTUU010000002">
    <property type="protein sequence ID" value="MBS0123814.1"/>
    <property type="molecule type" value="Genomic_DNA"/>
</dbReference>
<dbReference type="GO" id="GO:0008270">
    <property type="term" value="F:zinc ion binding"/>
    <property type="evidence" value="ECO:0007669"/>
    <property type="project" value="InterPro"/>
</dbReference>
<protein>
    <recommendedName>
        <fullName evidence="6">Peptidase metallopeptidase domain-containing protein</fullName>
    </recommendedName>
</protein>
<dbReference type="GO" id="GO:0005509">
    <property type="term" value="F:calcium ion binding"/>
    <property type="evidence" value="ECO:0007669"/>
    <property type="project" value="InterPro"/>
</dbReference>
<dbReference type="Pfam" id="PF08548">
    <property type="entry name" value="Peptidase_M10_C"/>
    <property type="match status" value="1"/>
</dbReference>
<dbReference type="GO" id="GO:0006508">
    <property type="term" value="P:proteolysis"/>
    <property type="evidence" value="ECO:0007669"/>
    <property type="project" value="InterPro"/>
</dbReference>
<comment type="subcellular location">
    <subcellularLocation>
        <location evidence="2">Secreted</location>
    </subcellularLocation>
</comment>
<comment type="similarity">
    <text evidence="3">Belongs to the peptidase M10B family.</text>
</comment>
<comment type="cofactor">
    <cofactor evidence="1">
        <name>Ca(2+)</name>
        <dbReference type="ChEBI" id="CHEBI:29108"/>
    </cofactor>
</comment>
<evidence type="ECO:0000313" key="7">
    <source>
        <dbReference type="EMBL" id="MBS0123814.1"/>
    </source>
</evidence>
<dbReference type="Gene3D" id="2.60.120.380">
    <property type="match status" value="1"/>
</dbReference>
<proteinExistence type="inferred from homology"/>
<dbReference type="Pfam" id="PF00353">
    <property type="entry name" value="HemolysinCabind"/>
    <property type="match status" value="4"/>
</dbReference>
<dbReference type="InterPro" id="IPR011049">
    <property type="entry name" value="Serralysin-like_metalloprot_C"/>
</dbReference>
<name>A0A8J8B7L0_9RHOB</name>
<dbReference type="InterPro" id="IPR006026">
    <property type="entry name" value="Peptidase_Metallo"/>
</dbReference>
<dbReference type="Gene3D" id="3.40.390.10">
    <property type="entry name" value="Collagenase (Catalytic Domain)"/>
    <property type="match status" value="1"/>
</dbReference>
<keyword evidence="5" id="KW-0677">Repeat</keyword>
<evidence type="ECO:0000259" key="6">
    <source>
        <dbReference type="SMART" id="SM00235"/>
    </source>
</evidence>
<dbReference type="InterPro" id="IPR001343">
    <property type="entry name" value="Hemolysn_Ca-bd"/>
</dbReference>
<evidence type="ECO:0000256" key="4">
    <source>
        <dbReference type="ARBA" id="ARBA00022525"/>
    </source>
</evidence>
<dbReference type="GO" id="GO:0005615">
    <property type="term" value="C:extracellular space"/>
    <property type="evidence" value="ECO:0007669"/>
    <property type="project" value="InterPro"/>
</dbReference>
<dbReference type="SUPFAM" id="SSF55486">
    <property type="entry name" value="Metalloproteases ('zincins'), catalytic domain"/>
    <property type="match status" value="1"/>
</dbReference>
<dbReference type="SUPFAM" id="SSF51120">
    <property type="entry name" value="beta-Roll"/>
    <property type="match status" value="2"/>
</dbReference>
<sequence>MAVITETTDAPEEYDTPYRIVAGDIFNGVIEGAGDGDAIALTVEAGMGYRITISSTDPLRQPYFQLRDEDTGFIAWSEFYDENGSEAMVLVAPETGTLFIGAEMAWSRVGSYTVTVDLLDDFREWTLEEISEFLRVTHWAERDLPTDPRWFSTAVGPRTITYNIEGLEPGAQQLAEWALDAWQAVANVTFVRSTSSAAHVIFDDEARGAWTDLEYQGDTAIITGAFVNIDRDYERWDPGLGDFAYKTFLHEIGHVLGLGHGGFYNFSGDYSQDAVYPNDSQATTVMSYFGAEDVVFADTFRSYAITPMPADILAVRTLYGTKLVNVGDTVFATEFTPGNNSQGADGVWNRLLSGEEPGDYGWANVRYTIVDSGGTDVIDASGATDRVRIDLNDGATSRVSNLPDGLTIMQGTIIERAKGSAFDDTLIGNAIANELLGGSGDDSLYGNDRRDVLHGGEGADWLEGNRHSDTIYGQDGDDRLDGGLDNDRMNGGTGNDTLYGGGGYDTLWGWDGDDTIFGDDGRDVAYMGAGDDLFLDNAQGGERGRDTVYGGDGNDTIEGGAGDDTIQLGGGNDMVTGGDGADVFVLAAEIGADRITDYDLGIDSLHIAASLWGGPLTQAALDARSDLSSGTLVLDFGGGDRLTLDGLTTNAGLLGDIVLV</sequence>
<organism evidence="7 8">
    <name type="scientific">Thetidibacter halocola</name>
    <dbReference type="NCBI Taxonomy" id="2827239"/>
    <lineage>
        <taxon>Bacteria</taxon>
        <taxon>Pseudomonadati</taxon>
        <taxon>Pseudomonadota</taxon>
        <taxon>Alphaproteobacteria</taxon>
        <taxon>Rhodobacterales</taxon>
        <taxon>Roseobacteraceae</taxon>
        <taxon>Thetidibacter</taxon>
    </lineage>
</organism>
<dbReference type="Gene3D" id="2.150.10.10">
    <property type="entry name" value="Serralysin-like metalloprotease, C-terminal"/>
    <property type="match status" value="3"/>
</dbReference>
<dbReference type="AlphaFoldDB" id="A0A8J8B7L0"/>
<evidence type="ECO:0000313" key="8">
    <source>
        <dbReference type="Proteomes" id="UP000681356"/>
    </source>
</evidence>
<keyword evidence="4" id="KW-0964">Secreted</keyword>
<dbReference type="PANTHER" id="PTHR38340">
    <property type="entry name" value="S-LAYER PROTEIN"/>
    <property type="match status" value="1"/>
</dbReference>
<dbReference type="SMART" id="SM00235">
    <property type="entry name" value="ZnMc"/>
    <property type="match status" value="1"/>
</dbReference>